<proteinExistence type="predicted"/>
<comment type="caution">
    <text evidence="2">The sequence shown here is derived from an EMBL/GenBank/DDBJ whole genome shotgun (WGS) entry which is preliminary data.</text>
</comment>
<dbReference type="RefSeq" id="WP_135277197.1">
    <property type="nucleotide sequence ID" value="NZ_PQVH01000008.1"/>
</dbReference>
<feature type="transmembrane region" description="Helical" evidence="1">
    <location>
        <begin position="236"/>
        <end position="258"/>
    </location>
</feature>
<gene>
    <name evidence="2" type="ORF">C3Y98_05975</name>
</gene>
<evidence type="ECO:0000313" key="3">
    <source>
        <dbReference type="Proteomes" id="UP000297706"/>
    </source>
</evidence>
<organism evidence="2 3">
    <name type="scientific">Methylotenera oryzisoli</name>
    <dbReference type="NCBI Taxonomy" id="2080758"/>
    <lineage>
        <taxon>Bacteria</taxon>
        <taxon>Pseudomonadati</taxon>
        <taxon>Pseudomonadota</taxon>
        <taxon>Betaproteobacteria</taxon>
        <taxon>Nitrosomonadales</taxon>
        <taxon>Methylophilaceae</taxon>
        <taxon>Methylotenera</taxon>
    </lineage>
</organism>
<evidence type="ECO:0008006" key="4">
    <source>
        <dbReference type="Google" id="ProtNLM"/>
    </source>
</evidence>
<dbReference type="EMBL" id="PQVH01000008">
    <property type="protein sequence ID" value="TFW71635.1"/>
    <property type="molecule type" value="Genomic_DNA"/>
</dbReference>
<feature type="transmembrane region" description="Helical" evidence="1">
    <location>
        <begin position="180"/>
        <end position="198"/>
    </location>
</feature>
<keyword evidence="3" id="KW-1185">Reference proteome</keyword>
<feature type="transmembrane region" description="Helical" evidence="1">
    <location>
        <begin position="72"/>
        <end position="89"/>
    </location>
</feature>
<feature type="transmembrane region" description="Helical" evidence="1">
    <location>
        <begin position="270"/>
        <end position="291"/>
    </location>
</feature>
<accession>A0A4Y9VRI5</accession>
<feature type="transmembrane region" description="Helical" evidence="1">
    <location>
        <begin position="204"/>
        <end position="224"/>
    </location>
</feature>
<keyword evidence="1" id="KW-0812">Transmembrane</keyword>
<keyword evidence="1" id="KW-1133">Transmembrane helix</keyword>
<dbReference type="Proteomes" id="UP000297706">
    <property type="component" value="Unassembled WGS sequence"/>
</dbReference>
<evidence type="ECO:0000313" key="2">
    <source>
        <dbReference type="EMBL" id="TFW71635.1"/>
    </source>
</evidence>
<feature type="transmembrane region" description="Helical" evidence="1">
    <location>
        <begin position="121"/>
        <end position="143"/>
    </location>
</feature>
<feature type="transmembrane region" description="Helical" evidence="1">
    <location>
        <begin position="333"/>
        <end position="355"/>
    </location>
</feature>
<sequence length="362" mass="39980">MKTNLAVRYRVPMLVAGFISLLCGMYIGLIRLGWNLPIPANTALTMHAPLMVCGFLGTVICLERAVAIGERWAYLAPLASVAGAILLITDADYCIALALIFIASALLCIVSIKIFLKQRELFTFTLVLAAICWCTGCFLWLNGLSLARIMPWWMGFLIMTIVAERLELSRFLRPTQGSKLLFVFALVLFFAGVISASHSAWPNFQVLSAALVVMTLWLMRHDIVRHTIRQKGLTRYIAIALCSGYAWLLIAGIIGLTFPTLSPGASYDAFSHSIFLGFVFSMIFGHAPIIFPAITKVKIPYHASFYLPLGLLHISLLIRLLGDFLLMPSLRKAGGLMHVATMILFIFILASAALCNKPHNKK</sequence>
<feature type="transmembrane region" description="Helical" evidence="1">
    <location>
        <begin position="149"/>
        <end position="168"/>
    </location>
</feature>
<protein>
    <recommendedName>
        <fullName evidence="4">NnrS family protein</fullName>
    </recommendedName>
</protein>
<evidence type="ECO:0000256" key="1">
    <source>
        <dbReference type="SAM" id="Phobius"/>
    </source>
</evidence>
<feature type="transmembrane region" description="Helical" evidence="1">
    <location>
        <begin position="95"/>
        <end position="116"/>
    </location>
</feature>
<feature type="transmembrane region" description="Helical" evidence="1">
    <location>
        <begin position="12"/>
        <end position="34"/>
    </location>
</feature>
<dbReference type="OrthoDB" id="9811974at2"/>
<keyword evidence="1" id="KW-0472">Membrane</keyword>
<name>A0A4Y9VRI5_9PROT</name>
<feature type="transmembrane region" description="Helical" evidence="1">
    <location>
        <begin position="303"/>
        <end position="321"/>
    </location>
</feature>
<feature type="transmembrane region" description="Helical" evidence="1">
    <location>
        <begin position="46"/>
        <end position="65"/>
    </location>
</feature>
<dbReference type="AlphaFoldDB" id="A0A4Y9VRI5"/>
<reference evidence="2 3" key="1">
    <citation type="submission" date="2018-02" db="EMBL/GenBank/DDBJ databases">
        <title>A novel lanthanide dependent methylotroph, Methylotenera sp. La3113.</title>
        <authorList>
            <person name="Lv H."/>
            <person name="Tani A."/>
        </authorList>
    </citation>
    <scope>NUCLEOTIDE SEQUENCE [LARGE SCALE GENOMIC DNA]</scope>
    <source>
        <strain evidence="2 3">La3113</strain>
    </source>
</reference>